<dbReference type="PROSITE" id="PS51534">
    <property type="entry name" value="SEFIR"/>
    <property type="match status" value="1"/>
</dbReference>
<accession>A0A3B4CYI9</accession>
<keyword evidence="2 8" id="KW-0812">Transmembrane</keyword>
<evidence type="ECO:0000259" key="10">
    <source>
        <dbReference type="PROSITE" id="PS51534"/>
    </source>
</evidence>
<keyword evidence="12" id="KW-1185">Reference proteome</keyword>
<dbReference type="PANTHER" id="PTHR15583:SF17">
    <property type="entry name" value="INTERLEUKIN-17 RECEPTOR D ISOFORM X1"/>
    <property type="match status" value="1"/>
</dbReference>
<dbReference type="GO" id="GO:0030368">
    <property type="term" value="F:interleukin-17 receptor activity"/>
    <property type="evidence" value="ECO:0007669"/>
    <property type="project" value="InterPro"/>
</dbReference>
<dbReference type="AlphaFoldDB" id="A0A3B4CYI9"/>
<comment type="subcellular location">
    <subcellularLocation>
        <location evidence="1">Membrane</location>
        <topology evidence="1">Single-pass type I membrane protein</topology>
    </subcellularLocation>
</comment>
<dbReference type="GO" id="GO:0016020">
    <property type="term" value="C:membrane"/>
    <property type="evidence" value="ECO:0007669"/>
    <property type="project" value="UniProtKB-SubCell"/>
</dbReference>
<evidence type="ECO:0000256" key="3">
    <source>
        <dbReference type="ARBA" id="ARBA00022729"/>
    </source>
</evidence>
<dbReference type="OMA" id="SMAWHCR"/>
<organism evidence="11 12">
    <name type="scientific">Pygocentrus nattereri</name>
    <name type="common">Red-bellied piranha</name>
    <dbReference type="NCBI Taxonomy" id="42514"/>
    <lineage>
        <taxon>Eukaryota</taxon>
        <taxon>Metazoa</taxon>
        <taxon>Chordata</taxon>
        <taxon>Craniata</taxon>
        <taxon>Vertebrata</taxon>
        <taxon>Euteleostomi</taxon>
        <taxon>Actinopterygii</taxon>
        <taxon>Neopterygii</taxon>
        <taxon>Teleostei</taxon>
        <taxon>Ostariophysi</taxon>
        <taxon>Characiformes</taxon>
        <taxon>Characoidei</taxon>
        <taxon>Pygocentrus</taxon>
    </lineage>
</organism>
<dbReference type="SUPFAM" id="SSF49265">
    <property type="entry name" value="Fibronectin type III"/>
    <property type="match status" value="1"/>
</dbReference>
<dbReference type="Ensembl" id="ENSPNAT00000038126.2">
    <property type="protein sequence ID" value="ENSPNAP00000016415.2"/>
    <property type="gene ID" value="ENSPNAG00000022595.2"/>
</dbReference>
<evidence type="ECO:0000256" key="6">
    <source>
        <dbReference type="ARBA" id="ARBA00023170"/>
    </source>
</evidence>
<keyword evidence="3 9" id="KW-0732">Signal</keyword>
<dbReference type="RefSeq" id="XP_017549685.1">
    <property type="nucleotide sequence ID" value="XM_017694196.2"/>
</dbReference>
<evidence type="ECO:0000256" key="7">
    <source>
        <dbReference type="ARBA" id="ARBA00023180"/>
    </source>
</evidence>
<name>A0A3B4CYI9_PYGNA</name>
<evidence type="ECO:0000256" key="8">
    <source>
        <dbReference type="SAM" id="Phobius"/>
    </source>
</evidence>
<keyword evidence="5 8" id="KW-0472">Membrane</keyword>
<dbReference type="Proteomes" id="UP001501920">
    <property type="component" value="Chromosome 9"/>
</dbReference>
<evidence type="ECO:0000256" key="5">
    <source>
        <dbReference type="ARBA" id="ARBA00023136"/>
    </source>
</evidence>
<keyword evidence="4 8" id="KW-1133">Transmembrane helix</keyword>
<feature type="chain" id="PRO_5043400046" description="SEFIR domain-containing protein" evidence="9">
    <location>
        <begin position="22"/>
        <end position="578"/>
    </location>
</feature>
<evidence type="ECO:0000256" key="9">
    <source>
        <dbReference type="SAM" id="SignalP"/>
    </source>
</evidence>
<dbReference type="Pfam" id="PF16742">
    <property type="entry name" value="IL17R_D_N"/>
    <property type="match status" value="1"/>
</dbReference>
<dbReference type="GeneID" id="108425507"/>
<feature type="domain" description="SEFIR" evidence="10">
    <location>
        <begin position="383"/>
        <end position="532"/>
    </location>
</feature>
<sequence>MYSARLALASLLVSMFVGAQGAKTSFRPRNCTLQCVRQGTPGCEYCRISKEDVQSTLGLTSAGLFGGCVPWPCQSFLGQQQPEICQHYVHAPQNVTIKFVDDPDSKYDTVVVSWSPSQYGVAFLRGFQVTLQALGGTQISCQLFLIQNNLSLSAAHVHRVYYSDSFSHLSLGAQYAVTVMALPVPELWDKFYHSKLFFTRTCPEKNTLEHCKKDWYPRHVEVHQDRQDIVVTFNLAPENLGISRYFSACFGGGSRSYEIIHPDFSVNSTHHTYRLLNLHTGTNYTCEIAADIVDAVRKTFFVQVQYNLEEYSALHKEAPSLALTLSVGVLLTASLAAIFVILCQKRLRKKKAKTEIRPDSIEEYYDKHLEEPPCVVLTNSTRPPELLICYSSNDGPAHVRVVLKLATFLQKHMATQVHLDLWDTLNIMEEGDLGWYCRKIKESDFVMVICSRGLNQKQQNQRKEEEDDPAENTSLAIIAIIGEEMCRAKALGQDLSKYMTAIFEYSNQADIPPMLNLASKYMLPEDLPLLFSHLHAVALQKPGAYRRVENVSENEYLKVPAGVALCLAIQEAKILITG</sequence>
<keyword evidence="7" id="KW-0325">Glycoprotein</keyword>
<reference evidence="11 12" key="1">
    <citation type="submission" date="2020-10" db="EMBL/GenBank/DDBJ databases">
        <title>Pygocentrus nattereri (red-bellied piranha) genome, fPygNat1, primary haplotype.</title>
        <authorList>
            <person name="Myers G."/>
            <person name="Meyer A."/>
            <person name="Karagic N."/>
            <person name="Pippel M."/>
            <person name="Winkler S."/>
            <person name="Tracey A."/>
            <person name="Wood J."/>
            <person name="Formenti G."/>
            <person name="Howe K."/>
            <person name="Fedrigo O."/>
            <person name="Jarvis E.D."/>
        </authorList>
    </citation>
    <scope>NUCLEOTIDE SEQUENCE [LARGE SCALE GENOMIC DNA]</scope>
</reference>
<dbReference type="Gene3D" id="3.40.50.11530">
    <property type="match status" value="1"/>
</dbReference>
<evidence type="ECO:0000313" key="12">
    <source>
        <dbReference type="Proteomes" id="UP001501920"/>
    </source>
</evidence>
<dbReference type="InterPro" id="IPR036116">
    <property type="entry name" value="FN3_sf"/>
</dbReference>
<dbReference type="InterPro" id="IPR039465">
    <property type="entry name" value="IL-17_rcpt-like"/>
</dbReference>
<dbReference type="GeneTree" id="ENSGT00940000156669"/>
<feature type="signal peptide" evidence="9">
    <location>
        <begin position="1"/>
        <end position="21"/>
    </location>
</feature>
<dbReference type="STRING" id="42514.ENSPNAP00000016415"/>
<feature type="transmembrane region" description="Helical" evidence="8">
    <location>
        <begin position="321"/>
        <end position="343"/>
    </location>
</feature>
<dbReference type="Pfam" id="PF08357">
    <property type="entry name" value="SEFIR"/>
    <property type="match status" value="1"/>
</dbReference>
<dbReference type="PANTHER" id="PTHR15583">
    <property type="entry name" value="INTERLEUKIN-17 RECEPTOR"/>
    <property type="match status" value="1"/>
</dbReference>
<evidence type="ECO:0000256" key="4">
    <source>
        <dbReference type="ARBA" id="ARBA00022989"/>
    </source>
</evidence>
<dbReference type="InterPro" id="IPR031951">
    <property type="entry name" value="IL17R_D_N"/>
</dbReference>
<proteinExistence type="predicted"/>
<evidence type="ECO:0000256" key="2">
    <source>
        <dbReference type="ARBA" id="ARBA00022692"/>
    </source>
</evidence>
<evidence type="ECO:0000256" key="1">
    <source>
        <dbReference type="ARBA" id="ARBA00004479"/>
    </source>
</evidence>
<evidence type="ECO:0000313" key="11">
    <source>
        <dbReference type="Ensembl" id="ENSPNAP00000016415.2"/>
    </source>
</evidence>
<reference evidence="11" key="3">
    <citation type="submission" date="2025-09" db="UniProtKB">
        <authorList>
            <consortium name="Ensembl"/>
        </authorList>
    </citation>
    <scope>IDENTIFICATION</scope>
</reference>
<protein>
    <recommendedName>
        <fullName evidence="10">SEFIR domain-containing protein</fullName>
    </recommendedName>
</protein>
<keyword evidence="6" id="KW-0675">Receptor</keyword>
<dbReference type="InterPro" id="IPR013568">
    <property type="entry name" value="SEFIR_dom"/>
</dbReference>
<reference evidence="11" key="2">
    <citation type="submission" date="2025-08" db="UniProtKB">
        <authorList>
            <consortium name="Ensembl"/>
        </authorList>
    </citation>
    <scope>IDENTIFICATION</scope>
</reference>